<dbReference type="SUPFAM" id="SSF51735">
    <property type="entry name" value="NAD(P)-binding Rossmann-fold domains"/>
    <property type="match status" value="1"/>
</dbReference>
<dbReference type="GeneID" id="98143408"/>
<dbReference type="InterPro" id="IPR008927">
    <property type="entry name" value="6-PGluconate_DH-like_C_sf"/>
</dbReference>
<dbReference type="Proteomes" id="UP001610432">
    <property type="component" value="Unassembled WGS sequence"/>
</dbReference>
<dbReference type="PANTHER" id="PTHR43580:SF8">
    <property type="entry name" value="6-PHOSPHOGLUCONATE DEHYDROGENASE NADP-BINDING DOMAIN-CONTAINING PROTEIN-RELATED"/>
    <property type="match status" value="1"/>
</dbReference>
<dbReference type="Gene3D" id="1.10.1040.10">
    <property type="entry name" value="N-(1-d-carboxylethyl)-l-norvaline Dehydrogenase, domain 2"/>
    <property type="match status" value="1"/>
</dbReference>
<comment type="caution">
    <text evidence="6">The sequence shown here is derived from an EMBL/GenBank/DDBJ whole genome shotgun (WGS) entry which is preliminary data.</text>
</comment>
<dbReference type="InterPro" id="IPR051265">
    <property type="entry name" value="HIBADH-related_NP60_sf"/>
</dbReference>
<dbReference type="Pfam" id="PF14833">
    <property type="entry name" value="NAD_binding_11"/>
    <property type="match status" value="1"/>
</dbReference>
<proteinExistence type="inferred from homology"/>
<protein>
    <submittedName>
        <fullName evidence="6">3-hydroxyisobutyrate dehydrogenase</fullName>
    </submittedName>
</protein>
<name>A0ABR4M0J7_9EURO</name>
<dbReference type="InterPro" id="IPR029154">
    <property type="entry name" value="HIBADH-like_NADP-bd"/>
</dbReference>
<evidence type="ECO:0000256" key="2">
    <source>
        <dbReference type="ARBA" id="ARBA00023002"/>
    </source>
</evidence>
<evidence type="ECO:0000259" key="5">
    <source>
        <dbReference type="Pfam" id="PF14833"/>
    </source>
</evidence>
<dbReference type="EMBL" id="JBFXLQ010000006">
    <property type="protein sequence ID" value="KAL2870306.1"/>
    <property type="molecule type" value="Genomic_DNA"/>
</dbReference>
<dbReference type="PANTHER" id="PTHR43580">
    <property type="entry name" value="OXIDOREDUCTASE GLYR1-RELATED"/>
    <property type="match status" value="1"/>
</dbReference>
<dbReference type="InterPro" id="IPR006115">
    <property type="entry name" value="6PGDH_NADP-bd"/>
</dbReference>
<dbReference type="RefSeq" id="XP_070889285.1">
    <property type="nucleotide sequence ID" value="XM_071028336.1"/>
</dbReference>
<evidence type="ECO:0000313" key="7">
    <source>
        <dbReference type="Proteomes" id="UP001610432"/>
    </source>
</evidence>
<dbReference type="Gene3D" id="3.40.50.720">
    <property type="entry name" value="NAD(P)-binding Rossmann-like Domain"/>
    <property type="match status" value="1"/>
</dbReference>
<reference evidence="6 7" key="1">
    <citation type="submission" date="2024-07" db="EMBL/GenBank/DDBJ databases">
        <title>Section-level genome sequencing and comparative genomics of Aspergillus sections Usti and Cavernicolus.</title>
        <authorList>
            <consortium name="Lawrence Berkeley National Laboratory"/>
            <person name="Nybo J.L."/>
            <person name="Vesth T.C."/>
            <person name="Theobald S."/>
            <person name="Frisvad J.C."/>
            <person name="Larsen T.O."/>
            <person name="Kjaerboelling I."/>
            <person name="Rothschild-Mancinelli K."/>
            <person name="Lyhne E.K."/>
            <person name="Kogle M.E."/>
            <person name="Barry K."/>
            <person name="Clum A."/>
            <person name="Na H."/>
            <person name="Ledsgaard L."/>
            <person name="Lin J."/>
            <person name="Lipzen A."/>
            <person name="Kuo A."/>
            <person name="Riley R."/>
            <person name="Mondo S."/>
            <person name="Labutti K."/>
            <person name="Haridas S."/>
            <person name="Pangalinan J."/>
            <person name="Salamov A.A."/>
            <person name="Simmons B.A."/>
            <person name="Magnuson J.K."/>
            <person name="Chen J."/>
            <person name="Drula E."/>
            <person name="Henrissat B."/>
            <person name="Wiebenga A."/>
            <person name="Lubbers R.J."/>
            <person name="Gomes A.C."/>
            <person name="Macurrencykelacurrency M.R."/>
            <person name="Stajich J."/>
            <person name="Grigoriev I.V."/>
            <person name="Mortensen U.H."/>
            <person name="De Vries R.P."/>
            <person name="Baker S.E."/>
            <person name="Andersen M.R."/>
        </authorList>
    </citation>
    <scope>NUCLEOTIDE SEQUENCE [LARGE SCALE GENOMIC DNA]</scope>
    <source>
        <strain evidence="6 7">CBS 449.75</strain>
    </source>
</reference>
<gene>
    <name evidence="6" type="ORF">BJX67DRAFT_345167</name>
</gene>
<organism evidence="6 7">
    <name type="scientific">Aspergillus lucknowensis</name>
    <dbReference type="NCBI Taxonomy" id="176173"/>
    <lineage>
        <taxon>Eukaryota</taxon>
        <taxon>Fungi</taxon>
        <taxon>Dikarya</taxon>
        <taxon>Ascomycota</taxon>
        <taxon>Pezizomycotina</taxon>
        <taxon>Eurotiomycetes</taxon>
        <taxon>Eurotiomycetidae</taxon>
        <taxon>Eurotiales</taxon>
        <taxon>Aspergillaceae</taxon>
        <taxon>Aspergillus</taxon>
        <taxon>Aspergillus subgen. Nidulantes</taxon>
    </lineage>
</organism>
<evidence type="ECO:0000313" key="6">
    <source>
        <dbReference type="EMBL" id="KAL2870306.1"/>
    </source>
</evidence>
<dbReference type="InterPro" id="IPR015815">
    <property type="entry name" value="HIBADH-related"/>
</dbReference>
<dbReference type="PIRSF" id="PIRSF000103">
    <property type="entry name" value="HIBADH"/>
    <property type="match status" value="1"/>
</dbReference>
<keyword evidence="7" id="KW-1185">Reference proteome</keyword>
<feature type="domain" description="3-hydroxyisobutyrate dehydrogenase-like NAD-binding" evidence="5">
    <location>
        <begin position="192"/>
        <end position="302"/>
    </location>
</feature>
<evidence type="ECO:0000256" key="1">
    <source>
        <dbReference type="ARBA" id="ARBA00007598"/>
    </source>
</evidence>
<keyword evidence="2" id="KW-0560">Oxidoreductase</keyword>
<sequence length="339" mass="36244">MSSHPASSTTTSSSHPKIGWIGLGSMGQAMAINLQSHLSRINGPPLHFYNRTESRGQQLLELGAVQSSSIQELTVNIDICFISVSDDKAATSIIGSILEDATGSDENRLRGKIIVDTSTVHPDVSSWAQRELTAKGASFIASPVFGASPVAREGRLLFVVAGTNDAVKAIQPFLVGVMARKVLRLGEDAAQASLLKTAGNFLTAGLMELVAESLVFAEKTGIGNEALQSLIKEQYGDLPLAMSKRMTEGHYLPPRGERPWSDLGLALKDVGLGVDCAERAGTSLPVAEIALKHLGEARQYGDEVRRALDSSSMFGVLRESAGLGFESDVVRRRDRENET</sequence>
<evidence type="ECO:0000259" key="4">
    <source>
        <dbReference type="Pfam" id="PF03446"/>
    </source>
</evidence>
<accession>A0ABR4M0J7</accession>
<dbReference type="Pfam" id="PF03446">
    <property type="entry name" value="NAD_binding_2"/>
    <property type="match status" value="1"/>
</dbReference>
<dbReference type="SUPFAM" id="SSF48179">
    <property type="entry name" value="6-phosphogluconate dehydrogenase C-terminal domain-like"/>
    <property type="match status" value="1"/>
</dbReference>
<evidence type="ECO:0000256" key="3">
    <source>
        <dbReference type="ARBA" id="ARBA00023027"/>
    </source>
</evidence>
<keyword evidence="3" id="KW-0520">NAD</keyword>
<dbReference type="InterPro" id="IPR036291">
    <property type="entry name" value="NAD(P)-bd_dom_sf"/>
</dbReference>
<feature type="domain" description="6-phosphogluconate dehydrogenase NADP-binding" evidence="4">
    <location>
        <begin position="17"/>
        <end position="183"/>
    </location>
</feature>
<dbReference type="InterPro" id="IPR013328">
    <property type="entry name" value="6PGD_dom2"/>
</dbReference>
<comment type="similarity">
    <text evidence="1">Belongs to the HIBADH-related family. NP60 subfamily.</text>
</comment>